<protein>
    <submittedName>
        <fullName evidence="1">SsDNA binding protein</fullName>
    </submittedName>
</protein>
<reference evidence="1" key="1">
    <citation type="journal article" date="2021" name="Proc. Natl. Acad. Sci. U.S.A.">
        <title>A Catalog of Tens of Thousands of Viruses from Human Metagenomes Reveals Hidden Associations with Chronic Diseases.</title>
        <authorList>
            <person name="Tisza M.J."/>
            <person name="Buck C.B."/>
        </authorList>
    </citation>
    <scope>NUCLEOTIDE SEQUENCE</scope>
    <source>
        <strain evidence="1">CtFkM10</strain>
    </source>
</reference>
<sequence>MTITKISKELNKKEQYKMTMDAGIKKMKDYVGSSIDVYAYCIYTDFNSKDKKEVEVLSVMDTDGSVYATNSVTFKKDFLNIATLMEGEDFSVGVTSGTSKAGREFITCTLL</sequence>
<evidence type="ECO:0000313" key="1">
    <source>
        <dbReference type="EMBL" id="DAD92808.1"/>
    </source>
</evidence>
<organism evidence="1">
    <name type="scientific">Podoviridae sp. ctFkM10</name>
    <dbReference type="NCBI Taxonomy" id="2826548"/>
    <lineage>
        <taxon>Viruses</taxon>
        <taxon>Duplodnaviria</taxon>
        <taxon>Heunggongvirae</taxon>
        <taxon>Uroviricota</taxon>
        <taxon>Caudoviricetes</taxon>
    </lineage>
</organism>
<accession>A0A8S5NF37</accession>
<dbReference type="EMBL" id="BK015145">
    <property type="protein sequence ID" value="DAD92808.1"/>
    <property type="molecule type" value="Genomic_DNA"/>
</dbReference>
<proteinExistence type="predicted"/>
<name>A0A8S5NF37_9CAUD</name>